<dbReference type="AlphaFoldDB" id="A0A5E4UVF2"/>
<proteinExistence type="predicted"/>
<dbReference type="EMBL" id="CABPRZ010000007">
    <property type="protein sequence ID" value="VVE03941.1"/>
    <property type="molecule type" value="Genomic_DNA"/>
</dbReference>
<keyword evidence="2" id="KW-1185">Reference proteome</keyword>
<accession>A0A5E4UVF2</accession>
<dbReference type="Proteomes" id="UP000414233">
    <property type="component" value="Unassembled WGS sequence"/>
</dbReference>
<organism evidence="1 2">
    <name type="scientific">Pandoraea terrae</name>
    <dbReference type="NCBI Taxonomy" id="1537710"/>
    <lineage>
        <taxon>Bacteria</taxon>
        <taxon>Pseudomonadati</taxon>
        <taxon>Pseudomonadota</taxon>
        <taxon>Betaproteobacteria</taxon>
        <taxon>Burkholderiales</taxon>
        <taxon>Burkholderiaceae</taxon>
        <taxon>Pandoraea</taxon>
    </lineage>
</organism>
<reference evidence="1 2" key="1">
    <citation type="submission" date="2019-08" db="EMBL/GenBank/DDBJ databases">
        <authorList>
            <person name="Peeters C."/>
        </authorList>
    </citation>
    <scope>NUCLEOTIDE SEQUENCE [LARGE SCALE GENOMIC DNA]</scope>
    <source>
        <strain evidence="1 2">LMG 30175</strain>
    </source>
</reference>
<name>A0A5E4UVF2_9BURK</name>
<protein>
    <submittedName>
        <fullName evidence="1">Uncharacterized protein</fullName>
    </submittedName>
</protein>
<evidence type="ECO:0000313" key="2">
    <source>
        <dbReference type="Proteomes" id="UP000414233"/>
    </source>
</evidence>
<evidence type="ECO:0000313" key="1">
    <source>
        <dbReference type="EMBL" id="VVE03941.1"/>
    </source>
</evidence>
<gene>
    <name evidence="1" type="ORF">PTE30175_02214</name>
</gene>
<sequence length="58" mass="6485">MRMGKPKAELVLSEEERTQPLSFSQIDSFGHPCKFLSGLNTEILTPPQLALWVQLSPS</sequence>